<protein>
    <submittedName>
        <fullName evidence="1">Uncharacterized protein</fullName>
    </submittedName>
</protein>
<dbReference type="EMBL" id="JAIXMP010000022">
    <property type="protein sequence ID" value="KAI9255767.1"/>
    <property type="molecule type" value="Genomic_DNA"/>
</dbReference>
<keyword evidence="2" id="KW-1185">Reference proteome</keyword>
<reference evidence="1" key="2">
    <citation type="submission" date="2023-02" db="EMBL/GenBank/DDBJ databases">
        <authorList>
            <consortium name="DOE Joint Genome Institute"/>
            <person name="Mondo S.J."/>
            <person name="Chang Y."/>
            <person name="Wang Y."/>
            <person name="Ahrendt S."/>
            <person name="Andreopoulos W."/>
            <person name="Barry K."/>
            <person name="Beard J."/>
            <person name="Benny G.L."/>
            <person name="Blankenship S."/>
            <person name="Bonito G."/>
            <person name="Cuomo C."/>
            <person name="Desiro A."/>
            <person name="Gervers K.A."/>
            <person name="Hundley H."/>
            <person name="Kuo A."/>
            <person name="LaButti K."/>
            <person name="Lang B.F."/>
            <person name="Lipzen A."/>
            <person name="O'Donnell K."/>
            <person name="Pangilinan J."/>
            <person name="Reynolds N."/>
            <person name="Sandor L."/>
            <person name="Smith M.W."/>
            <person name="Tsang A."/>
            <person name="Grigoriev I.V."/>
            <person name="Stajich J.E."/>
            <person name="Spatafora J.W."/>
        </authorList>
    </citation>
    <scope>NUCLEOTIDE SEQUENCE</scope>
    <source>
        <strain evidence="1">RSA 2281</strain>
    </source>
</reference>
<accession>A0AAD5PBU9</accession>
<dbReference type="Proteomes" id="UP001209540">
    <property type="component" value="Unassembled WGS sequence"/>
</dbReference>
<name>A0AAD5PBU9_9FUNG</name>
<reference evidence="1" key="1">
    <citation type="journal article" date="2022" name="IScience">
        <title>Evolution of zygomycete secretomes and the origins of terrestrial fungal ecologies.</title>
        <authorList>
            <person name="Chang Y."/>
            <person name="Wang Y."/>
            <person name="Mondo S."/>
            <person name="Ahrendt S."/>
            <person name="Andreopoulos W."/>
            <person name="Barry K."/>
            <person name="Beard J."/>
            <person name="Benny G.L."/>
            <person name="Blankenship S."/>
            <person name="Bonito G."/>
            <person name="Cuomo C."/>
            <person name="Desiro A."/>
            <person name="Gervers K.A."/>
            <person name="Hundley H."/>
            <person name="Kuo A."/>
            <person name="LaButti K."/>
            <person name="Lang B.F."/>
            <person name="Lipzen A."/>
            <person name="O'Donnell K."/>
            <person name="Pangilinan J."/>
            <person name="Reynolds N."/>
            <person name="Sandor L."/>
            <person name="Smith M.E."/>
            <person name="Tsang A."/>
            <person name="Grigoriev I.V."/>
            <person name="Stajich J.E."/>
            <person name="Spatafora J.W."/>
        </authorList>
    </citation>
    <scope>NUCLEOTIDE SEQUENCE</scope>
    <source>
        <strain evidence="1">RSA 2281</strain>
    </source>
</reference>
<dbReference type="AlphaFoldDB" id="A0AAD5PBU9"/>
<sequence length="364" mass="42238">MYHISKEPQGLTPHVLQQRTASVDPDPLSRQLTHEILSQLNKIVTLMSLDIQIISTIIASVIHERYNCHFYRRETLLKLFSARKSAQEDLVNLLIGLDEKTDAERKAHRRGVSFGLKISLYGSKQLQNVYYIQDQSQSGDVIQDKITGKLNKQHPVIDQGKHKIIYPPKIVQKEPRGRKRIPHRVKIIKFEGFIQQIAMILLSNTFGMTECVSRTIVNRNFMVIWQKWIFPFCVLASIDKQVKTSQFAILGFHRERVSTENILILKESKDSTSRRCHRGNPHWNITLKVRLPGHKSDKTIFSLEESIQYHHQAKNYTAVFFAQSINGDFWLDNMVKCLNTFECNSYVADTINYTSMFLIRNAIR</sequence>
<gene>
    <name evidence="1" type="ORF">BDA99DRAFT_539903</name>
</gene>
<evidence type="ECO:0000313" key="1">
    <source>
        <dbReference type="EMBL" id="KAI9255767.1"/>
    </source>
</evidence>
<proteinExistence type="predicted"/>
<organism evidence="1 2">
    <name type="scientific">Phascolomyces articulosus</name>
    <dbReference type="NCBI Taxonomy" id="60185"/>
    <lineage>
        <taxon>Eukaryota</taxon>
        <taxon>Fungi</taxon>
        <taxon>Fungi incertae sedis</taxon>
        <taxon>Mucoromycota</taxon>
        <taxon>Mucoromycotina</taxon>
        <taxon>Mucoromycetes</taxon>
        <taxon>Mucorales</taxon>
        <taxon>Lichtheimiaceae</taxon>
        <taxon>Phascolomyces</taxon>
    </lineage>
</organism>
<evidence type="ECO:0000313" key="2">
    <source>
        <dbReference type="Proteomes" id="UP001209540"/>
    </source>
</evidence>
<comment type="caution">
    <text evidence="1">The sequence shown here is derived from an EMBL/GenBank/DDBJ whole genome shotgun (WGS) entry which is preliminary data.</text>
</comment>